<dbReference type="Proteomes" id="UP001150581">
    <property type="component" value="Unassembled WGS sequence"/>
</dbReference>
<keyword evidence="2" id="KW-1185">Reference proteome</keyword>
<comment type="caution">
    <text evidence="1">The sequence shown here is derived from an EMBL/GenBank/DDBJ whole genome shotgun (WGS) entry which is preliminary data.</text>
</comment>
<accession>A0ACC1INI8</accession>
<evidence type="ECO:0000313" key="1">
    <source>
        <dbReference type="EMBL" id="KAJ1896693.1"/>
    </source>
</evidence>
<keyword evidence="1" id="KW-0238">DNA-binding</keyword>
<reference evidence="1" key="1">
    <citation type="submission" date="2022-07" db="EMBL/GenBank/DDBJ databases">
        <title>Phylogenomic reconstructions and comparative analyses of Kickxellomycotina fungi.</title>
        <authorList>
            <person name="Reynolds N.K."/>
            <person name="Stajich J.E."/>
            <person name="Barry K."/>
            <person name="Grigoriev I.V."/>
            <person name="Crous P."/>
            <person name="Smith M.E."/>
        </authorList>
    </citation>
    <scope>NUCLEOTIDE SEQUENCE</scope>
    <source>
        <strain evidence="1">Benny 63K</strain>
    </source>
</reference>
<organism evidence="1 2">
    <name type="scientific">Kickxella alabastrina</name>
    <dbReference type="NCBI Taxonomy" id="61397"/>
    <lineage>
        <taxon>Eukaryota</taxon>
        <taxon>Fungi</taxon>
        <taxon>Fungi incertae sedis</taxon>
        <taxon>Zoopagomycota</taxon>
        <taxon>Kickxellomycotina</taxon>
        <taxon>Kickxellomycetes</taxon>
        <taxon>Kickxellales</taxon>
        <taxon>Kickxellaceae</taxon>
        <taxon>Kickxella</taxon>
    </lineage>
</organism>
<dbReference type="EMBL" id="JANBPG010000417">
    <property type="protein sequence ID" value="KAJ1896693.1"/>
    <property type="molecule type" value="Genomic_DNA"/>
</dbReference>
<evidence type="ECO:0000313" key="2">
    <source>
        <dbReference type="Proteomes" id="UP001150581"/>
    </source>
</evidence>
<gene>
    <name evidence="1" type="primary">SNT1</name>
    <name evidence="1" type="ORF">LPJ66_003840</name>
</gene>
<sequence length="2132" mass="230864">MSYNRPPLDSAGGRHRVGSSGSGSNSSSRDREHSRPDRPDRTDTYPLVSRDRIRSGSMDQGQPRSINYSQSQSSRWTGQERYQRAGTQVSSDQERVHWAQQRSGLPRRHPSEGSHGMQRFVAKHSVSGGERFRGAVETSESLEEGELDMEDRRVTRRLTVNDRLGLRAAETRHPQNQQKQQQQQQQQHTRQPVTRDATPSPRRSRDEDESVHTEVPKLELQSRISDIDREIAECQERLVRITSVTAEDVVAPAQNEAQPQALAQSDDRTVPGSPLASPNRAPLEPAAPSELLPASAAAAATAAEGSPLLVPQQASSSPGTSSSSSSSSSALDSDSNDEHMSDPESALDNDGSKDRTRALVASIYADNQRRAAAMHAELAQPFLQAYPQFVPGMHPQPQDWPFWKENEAVDEQLRPHLARLLGREHRQDRAHARRLQEEYRDLYARWRRRVDRLDRQREARQRGTPLQGAVAGGSHRRRGAAVQAADEFGFTLGPLFSASASAAAAAISADSVDASLFTSDAVHSDAELQKIIERLQYDDARNPDLRSQRTAAVIPNMVLGAKEHAMLRVDNGSHRVDDPMAFYHAHAPTPGSPEYRRVAYANNADPSHFWTQPEVSAFVAAYLAHPKQFGRIAAAIPHKSMNDCVLFYYRNKKPLRLKELEARSNKKSRRRQQQQPGGRKRKEKARERRERRAREERERMAVEAAASYVSAAEGGQAVVEDGQSSEEEGVSAMDVLDRRSKSSALLRSIIAANRQRKREAGGGDEGGAFGRSGLLNLALGVEEPEEDEEEVEPETRPRPKPRPRETTHTDPTPASAASASGSAPASADAMDIDSDLKAPMVVGSPPPSAVSDPASVSEPVSVSAVDSRQRNASSGNGSDIEGGASGVDDDDDEEEGELVEDDGHWEPRGSCTKHAQPQPQPQPQPLQAPPTMPPQKSRQRSEFNAYALGGSIVRTRRTCEIEQASAAALSSSLAQMPAASATLAAVGNSDSGSDSGTNDDDMEDEEIVEASGVVSAGCISGFPGISQGGTSGVLSRVVSRKSLSRFGVTLTAIVDATTGGERDTDSPSGFWHGQPSREKIDGGPVTGPSAASAAPHLDGSAVGERPTPKESALDRYVTSEPSVLKRPISSYETLLIGSTAATADTKPIGAFPGTAHKRMLEAQVEMEAGAQESVLVGAAVWVRDDRRRVLRGFHRLGADFAQVASLMPSKTMAQCRYFFFHYRTPDGALISDIIANKQAMGAADSSISSKATGMQPRVDSLVLPPVARRVPEGLVLPMGGAKRQRTQSPQPSAQPQQLLQQNLSAMMAMGSAVDSSGDEDDETPLAAQLAEELAAQALAMDNNSLPATPMPTRQNQQQQQQQRRASEVVSSSRSSELSQLQPRPSMTLVLPPKVPAIDPAAANNGSVASQQSGRTPSPALPSVAGPASATSTGAGAASSLAAAAATMTAKKSGYSSYWSVHERSAFMHYVVRLGQDWLGLAEAIGSKTGTQVRNYFRANREKLGLDAVIVEYQRNRLAGTVPPMTPFQPPPPPPAPTLPLSSAMVPMSSVISLGLGGSSAIRSAAGEEEGVRKEKRGRKRKIDLAKSAVAVDQPMPPLPMSLQMAGSSAPMVGPSTAPASMANFPTMGVDGGRAVIYARSSAALPGPETHYALQQHHHQQSPHHQSQSQQQQHQSQSQQPQSQQHQFQPNSHSRTRPPPLSLQQSSWPPRPPSFAAQGTMVRAESDTLSSQPTPPPVEGLPRFSSSPVVPTAYIPRSSVLQISNLTSAVSPLPPVARIIEEVEDKDEEDEEPRKVSVTKINALLNDDSPVDTPQKWFEDEDQGGQGDGGERGRRDKEEDEATGIAALALASMMEQKPVSRPSSVVHDRPLYPPMSIGPSAFSPLGNNAGSSSSGPMSPPQHPQHQQQQHFTGTRPSSVGPASIPYHQHSPHLTHRQHPHPHQHQHQHPQHLQQVHGIRQRKPSAPLPLPMPQSGGYMPYGSAGMQQQERVVLPRPLMSAGVGPAARRVVYHSPSAVPPPPPQQQQQQQASHGYHGYTQSESPVVHQRQMFQAPGQQQQQVHYYHGQQQQQHRQHPPSQQPSPMLQQPSPMLQQQQHPMQLPPPQLPPLPPQHPPSSQYHQNQNQNHHYPPQQ</sequence>
<protein>
    <submittedName>
        <fullName evidence="1">DNA-binding protein snt1</fullName>
    </submittedName>
</protein>
<proteinExistence type="predicted"/>
<name>A0ACC1INI8_9FUNG</name>